<reference evidence="3" key="1">
    <citation type="submission" date="2023-08" db="EMBL/GenBank/DDBJ databases">
        <authorList>
            <person name="Chen Y."/>
            <person name="Shah S."/>
            <person name="Dougan E. K."/>
            <person name="Thang M."/>
            <person name="Chan C."/>
        </authorList>
    </citation>
    <scope>NUCLEOTIDE SEQUENCE</scope>
</reference>
<dbReference type="AlphaFoldDB" id="A0AA36IZ05"/>
<sequence>MLRLARQLPPGFALRSMLEPLLQELMEHVFCEWPRTLASLQDLKESEVQPERLGQLTTFAQMIAGYRAGLEETREAKLKAEAKEQSACLVAKQKSRAFQELSAQAKQLKEERDSCKKQMEIAQKGQQEAEEFFETFKQQTKLALINYSDMQYREATVKVDLHNLQVHCREKDITIADLRGQTTALTHENQDLEEKLMKVREEMERQGSEVEQLPALYEKLQYYESEEAVYGVSFARRVAAEVLGKEVEEIVGRFPPSMPMERKTQATMDGVLEHLRTTMRDAEKLKEQVIKLRQTLDELKQLVPIWNETTMHDVVDAFDEDSAVHRQVYTMSDKRSFAGLGLDESVPPYLRAEGFVRYRYISKKECEDIMEAFHAESPPDMNFQLLHQELHSFMQRRFSEEEFTEFAYAFICSLEAYRDDPDFELFDLMLAGAVHPSIMQDQENMLRELQALVHSCADGTDSGHHGRGGRLTGLKSGRDQVTRRVMRAVMQAMFPEKSVERMNALMRALHTTLQMLFDAGRSSNPDAAFVSDLFSASADGTQSPLIEEMRRQHLHEVLEFTAELSHALIRAAGGEIRVNIHGRMDAYMLISKEDTLRVLSERIPEIKSVTMVDAMWKIGEETTPYQVAEVLQKFRHNFLLKQENAWVVVGPKAVVEKALELGSGQNSVPEGDEEKETGQLSAKAPQPRRNRALKVLDNSFARDEAYTPQALQKEVRRSARSQQTEPLRHLWGGWCKTKWMAEISDFLGFEIFSSHRSVE</sequence>
<evidence type="ECO:0000256" key="1">
    <source>
        <dbReference type="SAM" id="Coils"/>
    </source>
</evidence>
<feature type="region of interest" description="Disordered" evidence="2">
    <location>
        <begin position="663"/>
        <end position="688"/>
    </location>
</feature>
<dbReference type="EMBL" id="CAUJNA010003236">
    <property type="protein sequence ID" value="CAJ1396587.1"/>
    <property type="molecule type" value="Genomic_DNA"/>
</dbReference>
<accession>A0AA36IZ05</accession>
<organism evidence="3 4">
    <name type="scientific">Effrenium voratum</name>
    <dbReference type="NCBI Taxonomy" id="2562239"/>
    <lineage>
        <taxon>Eukaryota</taxon>
        <taxon>Sar</taxon>
        <taxon>Alveolata</taxon>
        <taxon>Dinophyceae</taxon>
        <taxon>Suessiales</taxon>
        <taxon>Symbiodiniaceae</taxon>
        <taxon>Effrenium</taxon>
    </lineage>
</organism>
<evidence type="ECO:0000313" key="4">
    <source>
        <dbReference type="Proteomes" id="UP001178507"/>
    </source>
</evidence>
<keyword evidence="1" id="KW-0175">Coiled coil</keyword>
<keyword evidence="4" id="KW-1185">Reference proteome</keyword>
<name>A0AA36IZ05_9DINO</name>
<feature type="coiled-coil region" evidence="1">
    <location>
        <begin position="175"/>
        <end position="209"/>
    </location>
</feature>
<dbReference type="Proteomes" id="UP001178507">
    <property type="component" value="Unassembled WGS sequence"/>
</dbReference>
<comment type="caution">
    <text evidence="3">The sequence shown here is derived from an EMBL/GenBank/DDBJ whole genome shotgun (WGS) entry which is preliminary data.</text>
</comment>
<proteinExistence type="predicted"/>
<evidence type="ECO:0000313" key="3">
    <source>
        <dbReference type="EMBL" id="CAJ1396587.1"/>
    </source>
</evidence>
<evidence type="ECO:0000256" key="2">
    <source>
        <dbReference type="SAM" id="MobiDB-lite"/>
    </source>
</evidence>
<feature type="coiled-coil region" evidence="1">
    <location>
        <begin position="272"/>
        <end position="302"/>
    </location>
</feature>
<gene>
    <name evidence="3" type="ORF">EVOR1521_LOCUS20786</name>
</gene>
<feature type="coiled-coil region" evidence="1">
    <location>
        <begin position="91"/>
        <end position="125"/>
    </location>
</feature>
<protein>
    <submittedName>
        <fullName evidence="3">Uncharacterized protein</fullName>
    </submittedName>
</protein>